<evidence type="ECO:0000256" key="2">
    <source>
        <dbReference type="ARBA" id="ARBA00001946"/>
    </source>
</evidence>
<gene>
    <name evidence="9" type="ORF">STCU_00257</name>
</gene>
<dbReference type="CDD" id="cd03426">
    <property type="entry name" value="NUDIX_CoAse_Nudt7"/>
    <property type="match status" value="1"/>
</dbReference>
<comment type="cofactor">
    <cofactor evidence="2">
        <name>Mg(2+)</name>
        <dbReference type="ChEBI" id="CHEBI:18420"/>
    </cofactor>
</comment>
<comment type="caution">
    <text evidence="9">The sequence shown here is derived from an EMBL/GenBank/DDBJ whole genome shotgun (WGS) entry which is preliminary data.</text>
</comment>
<keyword evidence="3" id="KW-0479">Metal-binding</keyword>
<evidence type="ECO:0000259" key="8">
    <source>
        <dbReference type="PROSITE" id="PS51462"/>
    </source>
</evidence>
<dbReference type="PANTHER" id="PTHR12992">
    <property type="entry name" value="NUDIX HYDROLASE"/>
    <property type="match status" value="1"/>
</dbReference>
<reference evidence="9 10" key="1">
    <citation type="journal article" date="2013" name="PLoS ONE">
        <title>Predicting the Proteins of Angomonas deanei, Strigomonas culicis and Their Respective Endosymbionts Reveals New Aspects of the Trypanosomatidae Family.</title>
        <authorList>
            <person name="Motta M.C."/>
            <person name="Martins A.C."/>
            <person name="de Souza S.S."/>
            <person name="Catta-Preta C.M."/>
            <person name="Silva R."/>
            <person name="Klein C.C."/>
            <person name="de Almeida L.G."/>
            <person name="de Lima Cunha O."/>
            <person name="Ciapina L.P."/>
            <person name="Brocchi M."/>
            <person name="Colabardini A.C."/>
            <person name="de Araujo Lima B."/>
            <person name="Machado C.R."/>
            <person name="de Almeida Soares C.M."/>
            <person name="Probst C.M."/>
            <person name="de Menezes C.B."/>
            <person name="Thompson C.E."/>
            <person name="Bartholomeu D.C."/>
            <person name="Gradia D.F."/>
            <person name="Pavoni D.P."/>
            <person name="Grisard E.C."/>
            <person name="Fantinatti-Garboggini F."/>
            <person name="Marchini F.K."/>
            <person name="Rodrigues-Luiz G.F."/>
            <person name="Wagner G."/>
            <person name="Goldman G.H."/>
            <person name="Fietto J.L."/>
            <person name="Elias M.C."/>
            <person name="Goldman M.H."/>
            <person name="Sagot M.F."/>
            <person name="Pereira M."/>
            <person name="Stoco P.H."/>
            <person name="de Mendonca-Neto R.P."/>
            <person name="Teixeira S.M."/>
            <person name="Maciel T.E."/>
            <person name="de Oliveira Mendes T.A."/>
            <person name="Urmenyi T.P."/>
            <person name="de Souza W."/>
            <person name="Schenkman S."/>
            <person name="de Vasconcelos A.T."/>
        </authorList>
    </citation>
    <scope>NUCLEOTIDE SEQUENCE [LARGE SCALE GENOMIC DNA]</scope>
</reference>
<dbReference type="AlphaFoldDB" id="S9WM12"/>
<dbReference type="Gene3D" id="3.90.79.10">
    <property type="entry name" value="Nucleoside Triphosphate Pyrophosphohydrolase"/>
    <property type="match status" value="1"/>
</dbReference>
<evidence type="ECO:0000256" key="3">
    <source>
        <dbReference type="ARBA" id="ARBA00022723"/>
    </source>
</evidence>
<organism evidence="9 10">
    <name type="scientific">Strigomonas culicis</name>
    <dbReference type="NCBI Taxonomy" id="28005"/>
    <lineage>
        <taxon>Eukaryota</taxon>
        <taxon>Discoba</taxon>
        <taxon>Euglenozoa</taxon>
        <taxon>Kinetoplastea</taxon>
        <taxon>Metakinetoplastina</taxon>
        <taxon>Trypanosomatida</taxon>
        <taxon>Trypanosomatidae</taxon>
        <taxon>Strigomonadinae</taxon>
        <taxon>Strigomonas</taxon>
    </lineage>
</organism>
<evidence type="ECO:0000256" key="5">
    <source>
        <dbReference type="ARBA" id="ARBA00022842"/>
    </source>
</evidence>
<proteinExistence type="predicted"/>
<evidence type="ECO:0000313" key="10">
    <source>
        <dbReference type="Proteomes" id="UP000015354"/>
    </source>
</evidence>
<name>S9WM12_9TRYP</name>
<dbReference type="PANTHER" id="PTHR12992:SF11">
    <property type="entry name" value="MITOCHONDRIAL COENZYME A DIPHOSPHATASE NUDT8"/>
    <property type="match status" value="1"/>
</dbReference>
<dbReference type="InterPro" id="IPR020084">
    <property type="entry name" value="NUDIX_hydrolase_CS"/>
</dbReference>
<comment type="cofactor">
    <cofactor evidence="1">
        <name>Mn(2+)</name>
        <dbReference type="ChEBI" id="CHEBI:29035"/>
    </cofactor>
</comment>
<keyword evidence="4 9" id="KW-0378">Hydrolase</keyword>
<dbReference type="Proteomes" id="UP000015354">
    <property type="component" value="Unassembled WGS sequence"/>
</dbReference>
<dbReference type="InterPro" id="IPR015797">
    <property type="entry name" value="NUDIX_hydrolase-like_dom_sf"/>
</dbReference>
<protein>
    <submittedName>
        <fullName evidence="9">NUDIX hydrolase protein, conserved</fullName>
    </submittedName>
</protein>
<keyword evidence="10" id="KW-1185">Reference proteome</keyword>
<dbReference type="PROSITE" id="PS00893">
    <property type="entry name" value="NUDIX_BOX"/>
    <property type="match status" value="1"/>
</dbReference>
<dbReference type="InterPro" id="IPR000086">
    <property type="entry name" value="NUDIX_hydrolase_dom"/>
</dbReference>
<evidence type="ECO:0000256" key="6">
    <source>
        <dbReference type="ARBA" id="ARBA00023211"/>
    </source>
</evidence>
<dbReference type="EMBL" id="ATMH01000257">
    <property type="protein sequence ID" value="EPY37040.1"/>
    <property type="molecule type" value="Genomic_DNA"/>
</dbReference>
<evidence type="ECO:0000256" key="7">
    <source>
        <dbReference type="SAM" id="MobiDB-lite"/>
    </source>
</evidence>
<dbReference type="PROSITE" id="PS51462">
    <property type="entry name" value="NUDIX"/>
    <property type="match status" value="1"/>
</dbReference>
<evidence type="ECO:0000256" key="4">
    <source>
        <dbReference type="ARBA" id="ARBA00022801"/>
    </source>
</evidence>
<feature type="domain" description="Nudix hydrolase" evidence="8">
    <location>
        <begin position="60"/>
        <end position="204"/>
    </location>
</feature>
<dbReference type="OrthoDB" id="10262892at2759"/>
<sequence>MNSTLSSLLPKSTTEWRKLVLAAMQMPREAVQLPSHFFVHTADHRVHVHPMYHPYSCMAAGKASAVLLLLSPAPTGCGFQDMCLTLTKRTISVGSHKGQMSFPGGRLDPGESPSQAAQREGLEEVGLHLHQYEVLGTMSTISANHLGTPLTSVVAISHEPASPTRASPDEVDSVQYVHLSNALLHGAETQCRVIKHVSSFSAKVPHYFPCCFTSDSQDVVSPPLQPSNVARTDEDLDWFPVVPEDFPGELVWGLTSFILCEFVGRIAHAIEREHPTVADAQAATILKCSELVARDPD</sequence>
<dbReference type="GO" id="GO:0010945">
    <property type="term" value="F:coenzyme A diphosphatase activity"/>
    <property type="evidence" value="ECO:0007669"/>
    <property type="project" value="InterPro"/>
</dbReference>
<keyword evidence="5" id="KW-0460">Magnesium</keyword>
<evidence type="ECO:0000313" key="9">
    <source>
        <dbReference type="EMBL" id="EPY37040.1"/>
    </source>
</evidence>
<dbReference type="SUPFAM" id="SSF55811">
    <property type="entry name" value="Nudix"/>
    <property type="match status" value="1"/>
</dbReference>
<feature type="region of interest" description="Disordered" evidence="7">
    <location>
        <begin position="95"/>
        <end position="117"/>
    </location>
</feature>
<keyword evidence="6" id="KW-0464">Manganese</keyword>
<evidence type="ECO:0000256" key="1">
    <source>
        <dbReference type="ARBA" id="ARBA00001936"/>
    </source>
</evidence>
<accession>S9WM12</accession>
<dbReference type="InterPro" id="IPR045121">
    <property type="entry name" value="CoAse"/>
</dbReference>
<dbReference type="Pfam" id="PF00293">
    <property type="entry name" value="NUDIX"/>
    <property type="match status" value="1"/>
</dbReference>
<dbReference type="GO" id="GO:0046872">
    <property type="term" value="F:metal ion binding"/>
    <property type="evidence" value="ECO:0007669"/>
    <property type="project" value="UniProtKB-KW"/>
</dbReference>